<dbReference type="Proteomes" id="UP001364224">
    <property type="component" value="Unassembled WGS sequence"/>
</dbReference>
<comment type="caution">
    <text evidence="1">The sequence shown here is derived from an EMBL/GenBank/DDBJ whole genome shotgun (WGS) entry which is preliminary data.</text>
</comment>
<evidence type="ECO:0000313" key="2">
    <source>
        <dbReference type="Proteomes" id="UP001364224"/>
    </source>
</evidence>
<reference evidence="1 2" key="1">
    <citation type="submission" date="2024-02" db="EMBL/GenBank/DDBJ databases">
        <title>Adaptive strategies in a cosmopolitan and abundant soil bacterium.</title>
        <authorList>
            <person name="Carini P."/>
        </authorList>
    </citation>
    <scope>NUCLEOTIDE SEQUENCE [LARGE SCALE GENOMIC DNA]</scope>
    <source>
        <strain evidence="1 2">AZCC 1608</strain>
    </source>
</reference>
<evidence type="ECO:0000313" key="1">
    <source>
        <dbReference type="EMBL" id="MEH2558602.1"/>
    </source>
</evidence>
<protein>
    <recommendedName>
        <fullName evidence="3">NUDIX hydrolase</fullName>
    </recommendedName>
</protein>
<name>A0ABU8BJ74_9BRAD</name>
<keyword evidence="2" id="KW-1185">Reference proteome</keyword>
<accession>A0ABU8BJ74</accession>
<organism evidence="1 2">
    <name type="scientific">Bradyrhizobium algeriense</name>
    <dbReference type="NCBI Taxonomy" id="634784"/>
    <lineage>
        <taxon>Bacteria</taxon>
        <taxon>Pseudomonadati</taxon>
        <taxon>Pseudomonadota</taxon>
        <taxon>Alphaproteobacteria</taxon>
        <taxon>Hyphomicrobiales</taxon>
        <taxon>Nitrobacteraceae</taxon>
        <taxon>Bradyrhizobium</taxon>
    </lineage>
</organism>
<dbReference type="EMBL" id="JAZHRV010000001">
    <property type="protein sequence ID" value="MEH2558602.1"/>
    <property type="molecule type" value="Genomic_DNA"/>
</dbReference>
<proteinExistence type="predicted"/>
<gene>
    <name evidence="1" type="ORF">V1286_006131</name>
</gene>
<sequence length="74" mass="8227">MTAQIVQILASPDGEHQVLIVRRPDGAYSYQRQRLTDSPAGRVWEPPGPYAGIYDSAETALQEAFARVEWPLVS</sequence>
<evidence type="ECO:0008006" key="3">
    <source>
        <dbReference type="Google" id="ProtNLM"/>
    </source>
</evidence>